<name>A0A9D4TCZ9_RHISA</name>
<accession>A0A9D4TCZ9</accession>
<reference evidence="1" key="2">
    <citation type="submission" date="2021-09" db="EMBL/GenBank/DDBJ databases">
        <authorList>
            <person name="Jia N."/>
            <person name="Wang J."/>
            <person name="Shi W."/>
            <person name="Du L."/>
            <person name="Sun Y."/>
            <person name="Zhan W."/>
            <person name="Jiang J."/>
            <person name="Wang Q."/>
            <person name="Zhang B."/>
            <person name="Ji P."/>
            <person name="Sakyi L.B."/>
            <person name="Cui X."/>
            <person name="Yuan T."/>
            <person name="Jiang B."/>
            <person name="Yang W."/>
            <person name="Lam T.T.-Y."/>
            <person name="Chang Q."/>
            <person name="Ding S."/>
            <person name="Wang X."/>
            <person name="Zhu J."/>
            <person name="Ruan X."/>
            <person name="Zhao L."/>
            <person name="Wei J."/>
            <person name="Que T."/>
            <person name="Du C."/>
            <person name="Cheng J."/>
            <person name="Dai P."/>
            <person name="Han X."/>
            <person name="Huang E."/>
            <person name="Gao Y."/>
            <person name="Liu J."/>
            <person name="Shao H."/>
            <person name="Ye R."/>
            <person name="Li L."/>
            <person name="Wei W."/>
            <person name="Wang X."/>
            <person name="Wang C."/>
            <person name="Huo Q."/>
            <person name="Li W."/>
            <person name="Guo W."/>
            <person name="Chen H."/>
            <person name="Chen S."/>
            <person name="Zhou L."/>
            <person name="Zhou L."/>
            <person name="Ni X."/>
            <person name="Tian J."/>
            <person name="Zhou Y."/>
            <person name="Sheng Y."/>
            <person name="Liu T."/>
            <person name="Pan Y."/>
            <person name="Xia L."/>
            <person name="Li J."/>
            <person name="Zhao F."/>
            <person name="Cao W."/>
        </authorList>
    </citation>
    <scope>NUCLEOTIDE SEQUENCE</scope>
    <source>
        <strain evidence="1">Rsan-2018</strain>
        <tissue evidence="1">Larvae</tissue>
    </source>
</reference>
<sequence>MSVTCLIHRGPSSYVLTVAGSHKMEDLKAAMAAHSSLHSVDTNNAILQVDNKRFNTFVNIDENTTLDDSSVIRILDVCILGDGNAVEVDEDLCLVKAMPIRNCYTQQIIRRRLQPSS</sequence>
<reference evidence="1" key="1">
    <citation type="journal article" date="2020" name="Cell">
        <title>Large-Scale Comparative Analyses of Tick Genomes Elucidate Their Genetic Diversity and Vector Capacities.</title>
        <authorList>
            <consortium name="Tick Genome and Microbiome Consortium (TIGMIC)"/>
            <person name="Jia N."/>
            <person name="Wang J."/>
            <person name="Shi W."/>
            <person name="Du L."/>
            <person name="Sun Y."/>
            <person name="Zhan W."/>
            <person name="Jiang J.F."/>
            <person name="Wang Q."/>
            <person name="Zhang B."/>
            <person name="Ji P."/>
            <person name="Bell-Sakyi L."/>
            <person name="Cui X.M."/>
            <person name="Yuan T.T."/>
            <person name="Jiang B.G."/>
            <person name="Yang W.F."/>
            <person name="Lam T.T."/>
            <person name="Chang Q.C."/>
            <person name="Ding S.J."/>
            <person name="Wang X.J."/>
            <person name="Zhu J.G."/>
            <person name="Ruan X.D."/>
            <person name="Zhao L."/>
            <person name="Wei J.T."/>
            <person name="Ye R.Z."/>
            <person name="Que T.C."/>
            <person name="Du C.H."/>
            <person name="Zhou Y.H."/>
            <person name="Cheng J.X."/>
            <person name="Dai P.F."/>
            <person name="Guo W.B."/>
            <person name="Han X.H."/>
            <person name="Huang E.J."/>
            <person name="Li L.F."/>
            <person name="Wei W."/>
            <person name="Gao Y.C."/>
            <person name="Liu J.Z."/>
            <person name="Shao H.Z."/>
            <person name="Wang X."/>
            <person name="Wang C.C."/>
            <person name="Yang T.C."/>
            <person name="Huo Q.B."/>
            <person name="Li W."/>
            <person name="Chen H.Y."/>
            <person name="Chen S.E."/>
            <person name="Zhou L.G."/>
            <person name="Ni X.B."/>
            <person name="Tian J.H."/>
            <person name="Sheng Y."/>
            <person name="Liu T."/>
            <person name="Pan Y.S."/>
            <person name="Xia L.Y."/>
            <person name="Li J."/>
            <person name="Zhao F."/>
            <person name="Cao W.C."/>
        </authorList>
    </citation>
    <scope>NUCLEOTIDE SEQUENCE</scope>
    <source>
        <strain evidence="1">Rsan-2018</strain>
    </source>
</reference>
<keyword evidence="2" id="KW-1185">Reference proteome</keyword>
<organism evidence="1 2">
    <name type="scientific">Rhipicephalus sanguineus</name>
    <name type="common">Brown dog tick</name>
    <name type="synonym">Ixodes sanguineus</name>
    <dbReference type="NCBI Taxonomy" id="34632"/>
    <lineage>
        <taxon>Eukaryota</taxon>
        <taxon>Metazoa</taxon>
        <taxon>Ecdysozoa</taxon>
        <taxon>Arthropoda</taxon>
        <taxon>Chelicerata</taxon>
        <taxon>Arachnida</taxon>
        <taxon>Acari</taxon>
        <taxon>Parasitiformes</taxon>
        <taxon>Ixodida</taxon>
        <taxon>Ixodoidea</taxon>
        <taxon>Ixodidae</taxon>
        <taxon>Rhipicephalinae</taxon>
        <taxon>Rhipicephalus</taxon>
        <taxon>Rhipicephalus</taxon>
    </lineage>
</organism>
<evidence type="ECO:0000313" key="2">
    <source>
        <dbReference type="Proteomes" id="UP000821837"/>
    </source>
</evidence>
<evidence type="ECO:0000313" key="1">
    <source>
        <dbReference type="EMBL" id="KAH7985656.1"/>
    </source>
</evidence>
<protein>
    <submittedName>
        <fullName evidence="1">Uncharacterized protein</fullName>
    </submittedName>
</protein>
<gene>
    <name evidence="1" type="ORF">HPB52_025487</name>
</gene>
<proteinExistence type="predicted"/>
<comment type="caution">
    <text evidence="1">The sequence shown here is derived from an EMBL/GenBank/DDBJ whole genome shotgun (WGS) entry which is preliminary data.</text>
</comment>
<dbReference type="AlphaFoldDB" id="A0A9D4TCZ9"/>
<dbReference type="Proteomes" id="UP000821837">
    <property type="component" value="Unassembled WGS sequence"/>
</dbReference>
<dbReference type="EMBL" id="JABSTV010000782">
    <property type="protein sequence ID" value="KAH7985656.1"/>
    <property type="molecule type" value="Genomic_DNA"/>
</dbReference>